<dbReference type="Proteomes" id="UP000219338">
    <property type="component" value="Unassembled WGS sequence"/>
</dbReference>
<dbReference type="AlphaFoldDB" id="A0A284S2U9"/>
<evidence type="ECO:0000313" key="2">
    <source>
        <dbReference type="EMBL" id="SJL15325.1"/>
    </source>
</evidence>
<proteinExistence type="predicted"/>
<dbReference type="EMBL" id="FUEG01000028">
    <property type="protein sequence ID" value="SJL15325.1"/>
    <property type="molecule type" value="Genomic_DNA"/>
</dbReference>
<evidence type="ECO:0000313" key="3">
    <source>
        <dbReference type="Proteomes" id="UP000219338"/>
    </source>
</evidence>
<evidence type="ECO:0000256" key="1">
    <source>
        <dbReference type="SAM" id="MobiDB-lite"/>
    </source>
</evidence>
<feature type="compositionally biased region" description="Polar residues" evidence="1">
    <location>
        <begin position="8"/>
        <end position="17"/>
    </location>
</feature>
<feature type="region of interest" description="Disordered" evidence="1">
    <location>
        <begin position="1"/>
        <end position="29"/>
    </location>
</feature>
<organism evidence="2 3">
    <name type="scientific">Armillaria ostoyae</name>
    <name type="common">Armillaria root rot fungus</name>
    <dbReference type="NCBI Taxonomy" id="47428"/>
    <lineage>
        <taxon>Eukaryota</taxon>
        <taxon>Fungi</taxon>
        <taxon>Dikarya</taxon>
        <taxon>Basidiomycota</taxon>
        <taxon>Agaricomycotina</taxon>
        <taxon>Agaricomycetes</taxon>
        <taxon>Agaricomycetidae</taxon>
        <taxon>Agaricales</taxon>
        <taxon>Marasmiineae</taxon>
        <taxon>Physalacriaceae</taxon>
        <taxon>Armillaria</taxon>
    </lineage>
</organism>
<protein>
    <submittedName>
        <fullName evidence="2">Uncharacterized protein</fullName>
    </submittedName>
</protein>
<gene>
    <name evidence="2" type="ORF">ARMOST_18818</name>
</gene>
<sequence>MTTHDDNGSTMTPISQHGSRDDARLSPSPTSIGYFVVGETYILPNGKYIVNGYLLRASLISIPWGPSTMQDREGWIYATYFGSGGCYDTCVAQPRTRRVVALYGDKLMPIPQ</sequence>
<reference evidence="3" key="1">
    <citation type="journal article" date="2017" name="Nat. Ecol. Evol.">
        <title>Genome expansion and lineage-specific genetic innovations in the forest pathogenic fungi Armillaria.</title>
        <authorList>
            <person name="Sipos G."/>
            <person name="Prasanna A.N."/>
            <person name="Walter M.C."/>
            <person name="O'Connor E."/>
            <person name="Balint B."/>
            <person name="Krizsan K."/>
            <person name="Kiss B."/>
            <person name="Hess J."/>
            <person name="Varga T."/>
            <person name="Slot J."/>
            <person name="Riley R."/>
            <person name="Boka B."/>
            <person name="Rigling D."/>
            <person name="Barry K."/>
            <person name="Lee J."/>
            <person name="Mihaltcheva S."/>
            <person name="LaButti K."/>
            <person name="Lipzen A."/>
            <person name="Waldron R."/>
            <person name="Moloney N.M."/>
            <person name="Sperisen C."/>
            <person name="Kredics L."/>
            <person name="Vagvoelgyi C."/>
            <person name="Patrignani A."/>
            <person name="Fitzpatrick D."/>
            <person name="Nagy I."/>
            <person name="Doyle S."/>
            <person name="Anderson J.B."/>
            <person name="Grigoriev I.V."/>
            <person name="Gueldener U."/>
            <person name="Muensterkoetter M."/>
            <person name="Nagy L.G."/>
        </authorList>
    </citation>
    <scope>NUCLEOTIDE SEQUENCE [LARGE SCALE GENOMIC DNA]</scope>
    <source>
        <strain evidence="3">C18/9</strain>
    </source>
</reference>
<accession>A0A284S2U9</accession>
<name>A0A284S2U9_ARMOS</name>
<dbReference type="OrthoDB" id="10554758at2759"/>
<keyword evidence="3" id="KW-1185">Reference proteome</keyword>